<feature type="domain" description="HTH tetR-type" evidence="6">
    <location>
        <begin position="8"/>
        <end position="68"/>
    </location>
</feature>
<organism evidence="7 8">
    <name type="scientific">Nocardiopsis coralli</name>
    <dbReference type="NCBI Taxonomy" id="2772213"/>
    <lineage>
        <taxon>Bacteria</taxon>
        <taxon>Bacillati</taxon>
        <taxon>Actinomycetota</taxon>
        <taxon>Actinomycetes</taxon>
        <taxon>Streptosporangiales</taxon>
        <taxon>Nocardiopsidaceae</taxon>
        <taxon>Nocardiopsis</taxon>
    </lineage>
</organism>
<dbReference type="InterPro" id="IPR036271">
    <property type="entry name" value="Tet_transcr_reg_TetR-rel_C_sf"/>
</dbReference>
<sequence>MPKIVDHEQRRRDLAQALWRVIANQGPAAVSIRSVAAEAGLSAGALRHYFQTREQLLLFAMELSEQRVRQRLQEQARRAQAPDADPDLIERVAGFAEQLLPLDPTRRAEYRAWEAAGELGEQDAHRQERWDQQRKLYRQLVAALAHAPLQDPSGPHPDPRVEEWAEHLHTYVDGLALQLGVTPLVTGAQDVQQRLRTFLCRIGDHLARDSD</sequence>
<keyword evidence="2" id="KW-0805">Transcription regulation</keyword>
<evidence type="ECO:0000256" key="1">
    <source>
        <dbReference type="ARBA" id="ARBA00022491"/>
    </source>
</evidence>
<evidence type="ECO:0000256" key="4">
    <source>
        <dbReference type="ARBA" id="ARBA00023163"/>
    </source>
</evidence>
<dbReference type="PROSITE" id="PS50977">
    <property type="entry name" value="HTH_TETR_2"/>
    <property type="match status" value="1"/>
</dbReference>
<evidence type="ECO:0000313" key="8">
    <source>
        <dbReference type="Proteomes" id="UP000806528"/>
    </source>
</evidence>
<dbReference type="Gene3D" id="1.10.357.10">
    <property type="entry name" value="Tetracycline Repressor, domain 2"/>
    <property type="match status" value="1"/>
</dbReference>
<dbReference type="SUPFAM" id="SSF46689">
    <property type="entry name" value="Homeodomain-like"/>
    <property type="match status" value="1"/>
</dbReference>
<dbReference type="InterPro" id="IPR009057">
    <property type="entry name" value="Homeodomain-like_sf"/>
</dbReference>
<comment type="caution">
    <text evidence="7">The sequence shown here is derived from an EMBL/GenBank/DDBJ whole genome shotgun (WGS) entry which is preliminary data.</text>
</comment>
<dbReference type="InterPro" id="IPR001647">
    <property type="entry name" value="HTH_TetR"/>
</dbReference>
<evidence type="ECO:0000256" key="2">
    <source>
        <dbReference type="ARBA" id="ARBA00023015"/>
    </source>
</evidence>
<dbReference type="PANTHER" id="PTHR30055">
    <property type="entry name" value="HTH-TYPE TRANSCRIPTIONAL REGULATOR RUTR"/>
    <property type="match status" value="1"/>
</dbReference>
<dbReference type="Pfam" id="PF00440">
    <property type="entry name" value="TetR_N"/>
    <property type="match status" value="1"/>
</dbReference>
<dbReference type="InterPro" id="IPR039538">
    <property type="entry name" value="BetI_C"/>
</dbReference>
<evidence type="ECO:0000313" key="7">
    <source>
        <dbReference type="EMBL" id="MBE2999517.1"/>
    </source>
</evidence>
<dbReference type="Pfam" id="PF13977">
    <property type="entry name" value="TetR_C_6"/>
    <property type="match status" value="1"/>
</dbReference>
<dbReference type="RefSeq" id="WP_193122139.1">
    <property type="nucleotide sequence ID" value="NZ_JADBGI010000009.1"/>
</dbReference>
<proteinExistence type="predicted"/>
<gene>
    <name evidence="7" type="ORF">IDM40_12480</name>
</gene>
<dbReference type="SUPFAM" id="SSF48498">
    <property type="entry name" value="Tetracyclin repressor-like, C-terminal domain"/>
    <property type="match status" value="1"/>
</dbReference>
<evidence type="ECO:0000259" key="6">
    <source>
        <dbReference type="PROSITE" id="PS50977"/>
    </source>
</evidence>
<keyword evidence="1" id="KW-0678">Repressor</keyword>
<feature type="DNA-binding region" description="H-T-H motif" evidence="5">
    <location>
        <begin position="31"/>
        <end position="50"/>
    </location>
</feature>
<name>A0ABR9P6Q1_9ACTN</name>
<dbReference type="PANTHER" id="PTHR30055:SF234">
    <property type="entry name" value="HTH-TYPE TRANSCRIPTIONAL REGULATOR BETI"/>
    <property type="match status" value="1"/>
</dbReference>
<dbReference type="InterPro" id="IPR050109">
    <property type="entry name" value="HTH-type_TetR-like_transc_reg"/>
</dbReference>
<evidence type="ECO:0000256" key="3">
    <source>
        <dbReference type="ARBA" id="ARBA00023125"/>
    </source>
</evidence>
<keyword evidence="3 5" id="KW-0238">DNA-binding</keyword>
<dbReference type="Proteomes" id="UP000806528">
    <property type="component" value="Unassembled WGS sequence"/>
</dbReference>
<evidence type="ECO:0000256" key="5">
    <source>
        <dbReference type="PROSITE-ProRule" id="PRU00335"/>
    </source>
</evidence>
<protein>
    <submittedName>
        <fullName evidence="7">TetR family transcriptional regulator C-terminal domain-containing protein</fullName>
    </submittedName>
</protein>
<keyword evidence="4" id="KW-0804">Transcription</keyword>
<reference evidence="7 8" key="1">
    <citation type="submission" date="2020-09" db="EMBL/GenBank/DDBJ databases">
        <title>Diversity and distribution of actinomycetes associated with coral in the coast of Hainan.</title>
        <authorList>
            <person name="Li F."/>
        </authorList>
    </citation>
    <scope>NUCLEOTIDE SEQUENCE [LARGE SCALE GENOMIC DNA]</scope>
    <source>
        <strain evidence="7 8">HNM0947</strain>
    </source>
</reference>
<dbReference type="EMBL" id="JADBGI010000009">
    <property type="protein sequence ID" value="MBE2999517.1"/>
    <property type="molecule type" value="Genomic_DNA"/>
</dbReference>
<accession>A0ABR9P6Q1</accession>
<keyword evidence="8" id="KW-1185">Reference proteome</keyword>